<dbReference type="Proteomes" id="UP000282028">
    <property type="component" value="Unassembled WGS sequence"/>
</dbReference>
<sequence length="115" mass="13349">MVMTKSGKGGVPMKPDNSRQVAYSPFFGLLLQKKKHFLVPMCLIFLIFYFSLPVLITLKPDWMNRPVVGSISIAWIFATAQCVMTLLLSSIYMWRAREFDRLVQELRNEESEEEK</sequence>
<accession>A0A3M8C576</accession>
<evidence type="ECO:0000313" key="2">
    <source>
        <dbReference type="EMBL" id="RNB70850.1"/>
    </source>
</evidence>
<feature type="transmembrane region" description="Helical" evidence="1">
    <location>
        <begin position="37"/>
        <end position="58"/>
    </location>
</feature>
<dbReference type="InterPro" id="IPR007436">
    <property type="entry name" value="DUF485"/>
</dbReference>
<keyword evidence="1" id="KW-1133">Transmembrane helix</keyword>
<gene>
    <name evidence="2" type="ORF">EDM52_16650</name>
</gene>
<dbReference type="Pfam" id="PF04341">
    <property type="entry name" value="DUF485"/>
    <property type="match status" value="1"/>
</dbReference>
<evidence type="ECO:0000313" key="3">
    <source>
        <dbReference type="Proteomes" id="UP000282028"/>
    </source>
</evidence>
<proteinExistence type="predicted"/>
<dbReference type="EMBL" id="RHHR01000032">
    <property type="protein sequence ID" value="RNB70850.1"/>
    <property type="molecule type" value="Genomic_DNA"/>
</dbReference>
<feature type="transmembrane region" description="Helical" evidence="1">
    <location>
        <begin position="70"/>
        <end position="94"/>
    </location>
</feature>
<organism evidence="2 3">
    <name type="scientific">Brevibacillus invocatus</name>
    <dbReference type="NCBI Taxonomy" id="173959"/>
    <lineage>
        <taxon>Bacteria</taxon>
        <taxon>Bacillati</taxon>
        <taxon>Bacillota</taxon>
        <taxon>Bacilli</taxon>
        <taxon>Bacillales</taxon>
        <taxon>Paenibacillaceae</taxon>
        <taxon>Brevibacillus</taxon>
    </lineage>
</organism>
<evidence type="ECO:0000256" key="1">
    <source>
        <dbReference type="SAM" id="Phobius"/>
    </source>
</evidence>
<dbReference type="AlphaFoldDB" id="A0A3M8C576"/>
<keyword evidence="1" id="KW-0812">Transmembrane</keyword>
<dbReference type="PANTHER" id="PTHR38441">
    <property type="entry name" value="INTEGRAL MEMBRANE PROTEIN-RELATED"/>
    <property type="match status" value="1"/>
</dbReference>
<reference evidence="2 3" key="1">
    <citation type="submission" date="2018-10" db="EMBL/GenBank/DDBJ databases">
        <title>Phylogenomics of Brevibacillus.</title>
        <authorList>
            <person name="Dunlap C."/>
        </authorList>
    </citation>
    <scope>NUCLEOTIDE SEQUENCE [LARGE SCALE GENOMIC DNA]</scope>
    <source>
        <strain evidence="2 3">JCM 12215</strain>
    </source>
</reference>
<dbReference type="PANTHER" id="PTHR38441:SF1">
    <property type="entry name" value="MEMBRANE PROTEIN"/>
    <property type="match status" value="1"/>
</dbReference>
<name>A0A3M8C576_9BACL</name>
<keyword evidence="3" id="KW-1185">Reference proteome</keyword>
<comment type="caution">
    <text evidence="2">The sequence shown here is derived from an EMBL/GenBank/DDBJ whole genome shotgun (WGS) entry which is preliminary data.</text>
</comment>
<keyword evidence="1" id="KW-0472">Membrane</keyword>
<protein>
    <submittedName>
        <fullName evidence="2">DUF485 domain-containing protein</fullName>
    </submittedName>
</protein>